<dbReference type="PANTHER" id="PTHR23501">
    <property type="entry name" value="MAJOR FACILITATOR SUPERFAMILY"/>
    <property type="match status" value="1"/>
</dbReference>
<keyword evidence="8" id="KW-1185">Reference proteome</keyword>
<feature type="transmembrane region" description="Helical" evidence="5">
    <location>
        <begin position="268"/>
        <end position="287"/>
    </location>
</feature>
<evidence type="ECO:0000256" key="5">
    <source>
        <dbReference type="SAM" id="Phobius"/>
    </source>
</evidence>
<dbReference type="InterPro" id="IPR020846">
    <property type="entry name" value="MFS_dom"/>
</dbReference>
<dbReference type="Gene3D" id="1.20.1720.10">
    <property type="entry name" value="Multidrug resistance protein D"/>
    <property type="match status" value="1"/>
</dbReference>
<dbReference type="Proteomes" id="UP001408356">
    <property type="component" value="Unassembled WGS sequence"/>
</dbReference>
<feature type="transmembrane region" description="Helical" evidence="5">
    <location>
        <begin position="240"/>
        <end position="262"/>
    </location>
</feature>
<dbReference type="PANTHER" id="PTHR23501:SF94">
    <property type="entry name" value="MAJOR FACILITATOR SUPERFAMILY (MFS) PROFILE DOMAIN-CONTAINING PROTEIN"/>
    <property type="match status" value="1"/>
</dbReference>
<accession>A0ABR2UHF1</accession>
<evidence type="ECO:0000256" key="4">
    <source>
        <dbReference type="ARBA" id="ARBA00023136"/>
    </source>
</evidence>
<dbReference type="Pfam" id="PF07690">
    <property type="entry name" value="MFS_1"/>
    <property type="match status" value="1"/>
</dbReference>
<keyword evidence="4 5" id="KW-0472">Membrane</keyword>
<dbReference type="SUPFAM" id="SSF103473">
    <property type="entry name" value="MFS general substrate transporter"/>
    <property type="match status" value="1"/>
</dbReference>
<reference evidence="7 8" key="1">
    <citation type="journal article" date="2024" name="J. Plant Pathol.">
        <title>Sequence and assembly of the genome of Seiridium unicorne, isolate CBS 538.82, causal agent of cypress canker disease.</title>
        <authorList>
            <person name="Scali E."/>
            <person name="Rocca G.D."/>
            <person name="Danti R."/>
            <person name="Garbelotto M."/>
            <person name="Barberini S."/>
            <person name="Baroncelli R."/>
            <person name="Emiliani G."/>
        </authorList>
    </citation>
    <scope>NUCLEOTIDE SEQUENCE [LARGE SCALE GENOMIC DNA]</scope>
    <source>
        <strain evidence="7 8">BM-138-508</strain>
    </source>
</reference>
<keyword evidence="3 5" id="KW-1133">Transmembrane helix</keyword>
<feature type="transmembrane region" description="Helical" evidence="5">
    <location>
        <begin position="210"/>
        <end position="228"/>
    </location>
</feature>
<keyword evidence="2 5" id="KW-0812">Transmembrane</keyword>
<dbReference type="InterPro" id="IPR011701">
    <property type="entry name" value="MFS"/>
</dbReference>
<evidence type="ECO:0000256" key="2">
    <source>
        <dbReference type="ARBA" id="ARBA00022692"/>
    </source>
</evidence>
<evidence type="ECO:0000259" key="6">
    <source>
        <dbReference type="PROSITE" id="PS50850"/>
    </source>
</evidence>
<feature type="transmembrane region" description="Helical" evidence="5">
    <location>
        <begin position="73"/>
        <end position="95"/>
    </location>
</feature>
<evidence type="ECO:0000256" key="1">
    <source>
        <dbReference type="ARBA" id="ARBA00004141"/>
    </source>
</evidence>
<proteinExistence type="predicted"/>
<feature type="transmembrane region" description="Helical" evidence="5">
    <location>
        <begin position="39"/>
        <end position="61"/>
    </location>
</feature>
<dbReference type="EMBL" id="JARVKF010000431">
    <property type="protein sequence ID" value="KAK9413967.1"/>
    <property type="molecule type" value="Genomic_DNA"/>
</dbReference>
<organism evidence="7 8">
    <name type="scientific">Seiridium unicorne</name>
    <dbReference type="NCBI Taxonomy" id="138068"/>
    <lineage>
        <taxon>Eukaryota</taxon>
        <taxon>Fungi</taxon>
        <taxon>Dikarya</taxon>
        <taxon>Ascomycota</taxon>
        <taxon>Pezizomycotina</taxon>
        <taxon>Sordariomycetes</taxon>
        <taxon>Xylariomycetidae</taxon>
        <taxon>Amphisphaeriales</taxon>
        <taxon>Sporocadaceae</taxon>
        <taxon>Seiridium</taxon>
    </lineage>
</organism>
<feature type="domain" description="Major facilitator superfamily (MFS) profile" evidence="6">
    <location>
        <begin position="38"/>
        <end position="431"/>
    </location>
</feature>
<sequence length="431" mass="46648">MSTDDDAHQISLSIDLGEARVARLGAGEYIPTFQQQLTIYMLGFTSLIVAVDASIIPIILATMIDDLEGDKSVAFWIGTSYHLVNAATMPFVYALSDIFGCPICFEFSLTMFSIGTLVCCTAHDVIQMLAGRCIQGIGGAGIQALGIAILCDIIPLKGRPKWYGVTFGGWAIGLSLGPIIGGGIVEHTTWRVAFYILPLYFLSVKGKSALMAGTLMLSLLLPTFLSAVTTGRLVTKYADYRLPICIGWMIACIGTGLLIAWYTNPNTIFQVFTQIILGVGTGAVLHAQNSTWQAMYNLPAKRDHAMDTQPNLEGRQIDQEARTAVIYLFSRQFGYALGVGIGGTTFQNVMALKLGWLNLPLDAARNPEAFVSILSKMTSGPQKMGIINAYTYGFMGCASVVLCVSVIALILSLLFVNQFDMKTTNDTQHVL</sequence>
<name>A0ABR2UHF1_9PEZI</name>
<feature type="transmembrane region" description="Helical" evidence="5">
    <location>
        <begin position="107"/>
        <end position="126"/>
    </location>
</feature>
<gene>
    <name evidence="7" type="ORF">SUNI508_11419</name>
</gene>
<protein>
    <recommendedName>
        <fullName evidence="6">Major facilitator superfamily (MFS) profile domain-containing protein</fullName>
    </recommendedName>
</protein>
<comment type="subcellular location">
    <subcellularLocation>
        <location evidence="1">Membrane</location>
        <topology evidence="1">Multi-pass membrane protein</topology>
    </subcellularLocation>
</comment>
<evidence type="ECO:0000256" key="3">
    <source>
        <dbReference type="ARBA" id="ARBA00022989"/>
    </source>
</evidence>
<feature type="transmembrane region" description="Helical" evidence="5">
    <location>
        <begin position="133"/>
        <end position="156"/>
    </location>
</feature>
<dbReference type="PROSITE" id="PS50850">
    <property type="entry name" value="MFS"/>
    <property type="match status" value="1"/>
</dbReference>
<evidence type="ECO:0000313" key="8">
    <source>
        <dbReference type="Proteomes" id="UP001408356"/>
    </source>
</evidence>
<comment type="caution">
    <text evidence="7">The sequence shown here is derived from an EMBL/GenBank/DDBJ whole genome shotgun (WGS) entry which is preliminary data.</text>
</comment>
<dbReference type="InterPro" id="IPR036259">
    <property type="entry name" value="MFS_trans_sf"/>
</dbReference>
<feature type="transmembrane region" description="Helical" evidence="5">
    <location>
        <begin position="392"/>
        <end position="416"/>
    </location>
</feature>
<feature type="transmembrane region" description="Helical" evidence="5">
    <location>
        <begin position="162"/>
        <end position="181"/>
    </location>
</feature>
<evidence type="ECO:0000313" key="7">
    <source>
        <dbReference type="EMBL" id="KAK9413967.1"/>
    </source>
</evidence>